<evidence type="ECO:0000313" key="2">
    <source>
        <dbReference type="Proteomes" id="UP000676565"/>
    </source>
</evidence>
<organism evidence="1 2">
    <name type="scientific">Gemmata palustris</name>
    <dbReference type="NCBI Taxonomy" id="2822762"/>
    <lineage>
        <taxon>Bacteria</taxon>
        <taxon>Pseudomonadati</taxon>
        <taxon>Planctomycetota</taxon>
        <taxon>Planctomycetia</taxon>
        <taxon>Gemmatales</taxon>
        <taxon>Gemmataceae</taxon>
        <taxon>Gemmata</taxon>
    </lineage>
</organism>
<reference evidence="1 2" key="1">
    <citation type="submission" date="2021-04" db="EMBL/GenBank/DDBJ databases">
        <authorList>
            <person name="Ivanova A."/>
        </authorList>
    </citation>
    <scope>NUCLEOTIDE SEQUENCE [LARGE SCALE GENOMIC DNA]</scope>
    <source>
        <strain evidence="1 2">G18</strain>
    </source>
</reference>
<evidence type="ECO:0000313" key="1">
    <source>
        <dbReference type="EMBL" id="MBP3960949.1"/>
    </source>
</evidence>
<dbReference type="RefSeq" id="WP_210663477.1">
    <property type="nucleotide sequence ID" value="NZ_JAGKQQ010000002.1"/>
</dbReference>
<protein>
    <submittedName>
        <fullName evidence="1">Uncharacterized protein</fullName>
    </submittedName>
</protein>
<gene>
    <name evidence="1" type="ORF">J8F10_37485</name>
</gene>
<proteinExistence type="predicted"/>
<comment type="caution">
    <text evidence="1">The sequence shown here is derived from an EMBL/GenBank/DDBJ whole genome shotgun (WGS) entry which is preliminary data.</text>
</comment>
<accession>A0ABS5C4T2</accession>
<keyword evidence="2" id="KW-1185">Reference proteome</keyword>
<dbReference type="Proteomes" id="UP000676565">
    <property type="component" value="Unassembled WGS sequence"/>
</dbReference>
<dbReference type="EMBL" id="JAGKQQ010000002">
    <property type="protein sequence ID" value="MBP3960949.1"/>
    <property type="molecule type" value="Genomic_DNA"/>
</dbReference>
<sequence length="98" mass="10674">MTTEPVAGAPTPVPTTTPDYANLIAALKSFDAGDIKQAATDMIEGLQCLIDRGSMGPEDLWYKVDRIAETLRFAWMLELGPEQANAIIDPLNRNGGRR</sequence>
<name>A0ABS5C4T2_9BACT</name>